<sequence>MSKTRGTRRGGLAAERARRQRAGRNRPIARVGVLVTDVLSARGWVEEADTSLWVFPPSAIADAQRFPDTLTATKIGITGRAAVVMLAGFFLGDTVAANPLVDASTALARRTRDDWLVDRLKEIEAWRHGRDLLASAISEPHDVLTGRGWGLPAAGDRTAMDGLLVEPEAEWVYPAPGAVSGPGMVPARVTISFHGIHTTGRGGRGGCALHSPSAPRGPLLPGGQGVRQPRGLLQDIENGHLGLDDLSECGDRTRAGRLCSAARVVEHADGVEERDLAGGVCTADEHELVGKDCFEVAPAVLAHDCGACWSSGTTGPVGT</sequence>
<evidence type="ECO:0000313" key="2">
    <source>
        <dbReference type="EMBL" id="SES48760.1"/>
    </source>
</evidence>
<accession>A0A1H9XRJ1</accession>
<evidence type="ECO:0000313" key="3">
    <source>
        <dbReference type="Proteomes" id="UP000199051"/>
    </source>
</evidence>
<gene>
    <name evidence="2" type="ORF">SAMN04487818_1227</name>
</gene>
<dbReference type="Proteomes" id="UP000199051">
    <property type="component" value="Unassembled WGS sequence"/>
</dbReference>
<dbReference type="AlphaFoldDB" id="A0A1H9XRJ1"/>
<evidence type="ECO:0000256" key="1">
    <source>
        <dbReference type="SAM" id="MobiDB-lite"/>
    </source>
</evidence>
<keyword evidence="3" id="KW-1185">Reference proteome</keyword>
<feature type="region of interest" description="Disordered" evidence="1">
    <location>
        <begin position="1"/>
        <end position="21"/>
    </location>
</feature>
<organism evidence="2 3">
    <name type="scientific">Actinokineospora terrae</name>
    <dbReference type="NCBI Taxonomy" id="155974"/>
    <lineage>
        <taxon>Bacteria</taxon>
        <taxon>Bacillati</taxon>
        <taxon>Actinomycetota</taxon>
        <taxon>Actinomycetes</taxon>
        <taxon>Pseudonocardiales</taxon>
        <taxon>Pseudonocardiaceae</taxon>
        <taxon>Actinokineospora</taxon>
    </lineage>
</organism>
<dbReference type="EMBL" id="FOGI01000022">
    <property type="protein sequence ID" value="SES48760.1"/>
    <property type="molecule type" value="Genomic_DNA"/>
</dbReference>
<protein>
    <submittedName>
        <fullName evidence="2">Uncharacterized protein</fullName>
    </submittedName>
</protein>
<reference evidence="3" key="1">
    <citation type="submission" date="2016-10" db="EMBL/GenBank/DDBJ databases">
        <authorList>
            <person name="Varghese N."/>
            <person name="Submissions S."/>
        </authorList>
    </citation>
    <scope>NUCLEOTIDE SEQUENCE [LARGE SCALE GENOMIC DNA]</scope>
    <source>
        <strain evidence="3">DSM 44260</strain>
    </source>
</reference>
<dbReference type="STRING" id="155974.SAMN04487818_1227"/>
<proteinExistence type="predicted"/>
<name>A0A1H9XRJ1_9PSEU</name>